<protein>
    <recommendedName>
        <fullName evidence="3">AraC family transcriptional regulator</fullName>
    </recommendedName>
</protein>
<evidence type="ECO:0008006" key="3">
    <source>
        <dbReference type="Google" id="ProtNLM"/>
    </source>
</evidence>
<evidence type="ECO:0000313" key="1">
    <source>
        <dbReference type="EMBL" id="XAO75985.1"/>
    </source>
</evidence>
<accession>A0AAU6WU71</accession>
<evidence type="ECO:0000313" key="2">
    <source>
        <dbReference type="Proteomes" id="UP001463665"/>
    </source>
</evidence>
<sequence length="127" mass="15108">MKIQKEIIEFEEGKSFKLFSPSLKNCFFWHYHPETELVYVEASNGIRHVGKNISDFKDSDLLLIGSNVPHLNFDYKIQTECKQLVLQMRENFLQEYISPCRNLDISENCWNVLTWVYRFQARQNGLL</sequence>
<dbReference type="Proteomes" id="UP001463665">
    <property type="component" value="Chromosome"/>
</dbReference>
<gene>
    <name evidence="1" type="ORF">AAFP95_09300</name>
</gene>
<dbReference type="InterPro" id="IPR011051">
    <property type="entry name" value="RmlC_Cupin_sf"/>
</dbReference>
<name>A0AAU6WU71_9FLAO</name>
<keyword evidence="2" id="KW-1185">Reference proteome</keyword>
<proteinExistence type="predicted"/>
<dbReference type="SUPFAM" id="SSF51182">
    <property type="entry name" value="RmlC-like cupins"/>
    <property type="match status" value="1"/>
</dbReference>
<organism evidence="1 2">
    <name type="scientific">Chryseobacterium endophyticum</name>
    <dbReference type="NCBI Taxonomy" id="1854762"/>
    <lineage>
        <taxon>Bacteria</taxon>
        <taxon>Pseudomonadati</taxon>
        <taxon>Bacteroidota</taxon>
        <taxon>Flavobacteriia</taxon>
        <taxon>Flavobacteriales</taxon>
        <taxon>Weeksellaceae</taxon>
        <taxon>Chryseobacterium group</taxon>
        <taxon>Chryseobacterium</taxon>
    </lineage>
</organism>
<dbReference type="AlphaFoldDB" id="A0AAU6WU71"/>
<reference evidence="1 2" key="1">
    <citation type="submission" date="2024-04" db="EMBL/GenBank/DDBJ databases">
        <title>Genome sequencing and assembly of rice foliar adapted Chryseobacterium endophyticum OsEnb-ALM-A6.</title>
        <authorList>
            <person name="Kumar S."/>
            <person name="Javed M."/>
            <person name="Chouhan V."/>
            <person name="Charishma K."/>
            <person name="Patel A."/>
            <person name="Kumar M."/>
            <person name="Sahu K.P."/>
            <person name="Kumar A."/>
        </authorList>
    </citation>
    <scope>NUCLEOTIDE SEQUENCE [LARGE SCALE GENOMIC DNA]</scope>
    <source>
        <strain evidence="1 2">OsEnb-ALM-A6</strain>
    </source>
</reference>
<dbReference type="RefSeq" id="WP_345767483.1">
    <property type="nucleotide sequence ID" value="NZ_CP154834.1"/>
</dbReference>
<dbReference type="EMBL" id="CP154834">
    <property type="protein sequence ID" value="XAO75985.1"/>
    <property type="molecule type" value="Genomic_DNA"/>
</dbReference>